<evidence type="ECO:0000256" key="2">
    <source>
        <dbReference type="ARBA" id="ARBA00023015"/>
    </source>
</evidence>
<name>A0A4R6SUF2_9SPHI</name>
<accession>A0A4R6SUF2</accession>
<evidence type="ECO:0000256" key="3">
    <source>
        <dbReference type="ARBA" id="ARBA00023082"/>
    </source>
</evidence>
<dbReference type="NCBIfam" id="TIGR02937">
    <property type="entry name" value="sigma70-ECF"/>
    <property type="match status" value="1"/>
</dbReference>
<dbReference type="SUPFAM" id="SSF88659">
    <property type="entry name" value="Sigma3 and sigma4 domains of RNA polymerase sigma factors"/>
    <property type="match status" value="1"/>
</dbReference>
<comment type="caution">
    <text evidence="7">The sequence shown here is derived from an EMBL/GenBank/DDBJ whole genome shotgun (WGS) entry which is preliminary data.</text>
</comment>
<sequence length="195" mass="22731">MISAHHSLTDLQLADLLQEDDQTAFAEIYNRYAERLTGFASSKLYNLDDARDIIHDVFVRLWEERKQLTINRNLEAYLFTIVRYRIVDKIRKNITREDYMEMVLALQTSPGSDVEQQIAAKELKQQIDGALDKLSPRVKEIYHLSREENLSISEIAVKLDLSEQTVKNQLTFALKHLRTSLTYLSTTALIFWCLH</sequence>
<keyword evidence="2" id="KW-0805">Transcription regulation</keyword>
<evidence type="ECO:0000256" key="1">
    <source>
        <dbReference type="ARBA" id="ARBA00010641"/>
    </source>
</evidence>
<evidence type="ECO:0000256" key="4">
    <source>
        <dbReference type="ARBA" id="ARBA00023163"/>
    </source>
</evidence>
<dbReference type="OrthoDB" id="1342792at2"/>
<gene>
    <name evidence="7" type="ORF">ATK78_3174</name>
</gene>
<dbReference type="GO" id="GO:0006352">
    <property type="term" value="P:DNA-templated transcription initiation"/>
    <property type="evidence" value="ECO:0007669"/>
    <property type="project" value="InterPro"/>
</dbReference>
<dbReference type="InterPro" id="IPR007627">
    <property type="entry name" value="RNA_pol_sigma70_r2"/>
</dbReference>
<reference evidence="7 8" key="1">
    <citation type="submission" date="2019-03" db="EMBL/GenBank/DDBJ databases">
        <title>Genomic Encyclopedia of Archaeal and Bacterial Type Strains, Phase II (KMG-II): from individual species to whole genera.</title>
        <authorList>
            <person name="Goeker M."/>
        </authorList>
    </citation>
    <scope>NUCLEOTIDE SEQUENCE [LARGE SCALE GENOMIC DNA]</scope>
    <source>
        <strain evidence="7 8">DSM 19035</strain>
    </source>
</reference>
<dbReference type="InterPro" id="IPR013325">
    <property type="entry name" value="RNA_pol_sigma_r2"/>
</dbReference>
<dbReference type="InterPro" id="IPR013324">
    <property type="entry name" value="RNA_pol_sigma_r3/r4-like"/>
</dbReference>
<dbReference type="EMBL" id="SNYC01000005">
    <property type="protein sequence ID" value="TDQ08658.1"/>
    <property type="molecule type" value="Genomic_DNA"/>
</dbReference>
<keyword evidence="8" id="KW-1185">Reference proteome</keyword>
<dbReference type="InterPro" id="IPR036388">
    <property type="entry name" value="WH-like_DNA-bd_sf"/>
</dbReference>
<keyword evidence="3" id="KW-0731">Sigma factor</keyword>
<evidence type="ECO:0000259" key="6">
    <source>
        <dbReference type="Pfam" id="PF08281"/>
    </source>
</evidence>
<dbReference type="NCBIfam" id="TIGR02985">
    <property type="entry name" value="Sig70_bacteroi1"/>
    <property type="match status" value="1"/>
</dbReference>
<dbReference type="AlphaFoldDB" id="A0A4R6SUF2"/>
<dbReference type="InterPro" id="IPR013249">
    <property type="entry name" value="RNA_pol_sigma70_r4_t2"/>
</dbReference>
<evidence type="ECO:0000259" key="5">
    <source>
        <dbReference type="Pfam" id="PF04542"/>
    </source>
</evidence>
<dbReference type="Pfam" id="PF04542">
    <property type="entry name" value="Sigma70_r2"/>
    <property type="match status" value="1"/>
</dbReference>
<feature type="domain" description="RNA polymerase sigma factor 70 region 4 type 2" evidence="6">
    <location>
        <begin position="125"/>
        <end position="177"/>
    </location>
</feature>
<evidence type="ECO:0000313" key="8">
    <source>
        <dbReference type="Proteomes" id="UP000295620"/>
    </source>
</evidence>
<comment type="similarity">
    <text evidence="1">Belongs to the sigma-70 factor family. ECF subfamily.</text>
</comment>
<dbReference type="Pfam" id="PF08281">
    <property type="entry name" value="Sigma70_r4_2"/>
    <property type="match status" value="1"/>
</dbReference>
<dbReference type="PANTHER" id="PTHR43133:SF46">
    <property type="entry name" value="RNA POLYMERASE SIGMA-70 FACTOR ECF SUBFAMILY"/>
    <property type="match status" value="1"/>
</dbReference>
<protein>
    <submittedName>
        <fullName evidence="7">RNA polymerase sigma-70 factor (ECF subfamily)</fullName>
    </submittedName>
</protein>
<dbReference type="GO" id="GO:0016987">
    <property type="term" value="F:sigma factor activity"/>
    <property type="evidence" value="ECO:0007669"/>
    <property type="project" value="UniProtKB-KW"/>
</dbReference>
<dbReference type="CDD" id="cd06171">
    <property type="entry name" value="Sigma70_r4"/>
    <property type="match status" value="1"/>
</dbReference>
<evidence type="ECO:0000313" key="7">
    <source>
        <dbReference type="EMBL" id="TDQ08658.1"/>
    </source>
</evidence>
<proteinExistence type="inferred from homology"/>
<dbReference type="Gene3D" id="1.10.10.10">
    <property type="entry name" value="Winged helix-like DNA-binding domain superfamily/Winged helix DNA-binding domain"/>
    <property type="match status" value="1"/>
</dbReference>
<dbReference type="PANTHER" id="PTHR43133">
    <property type="entry name" value="RNA POLYMERASE ECF-TYPE SIGMA FACTO"/>
    <property type="match status" value="1"/>
</dbReference>
<dbReference type="InterPro" id="IPR014284">
    <property type="entry name" value="RNA_pol_sigma-70_dom"/>
</dbReference>
<dbReference type="InterPro" id="IPR039425">
    <property type="entry name" value="RNA_pol_sigma-70-like"/>
</dbReference>
<feature type="domain" description="RNA polymerase sigma-70 region 2" evidence="5">
    <location>
        <begin position="28"/>
        <end position="93"/>
    </location>
</feature>
<dbReference type="Proteomes" id="UP000295620">
    <property type="component" value="Unassembled WGS sequence"/>
</dbReference>
<organism evidence="7 8">
    <name type="scientific">Pedobacter metabolipauper</name>
    <dbReference type="NCBI Taxonomy" id="425513"/>
    <lineage>
        <taxon>Bacteria</taxon>
        <taxon>Pseudomonadati</taxon>
        <taxon>Bacteroidota</taxon>
        <taxon>Sphingobacteriia</taxon>
        <taxon>Sphingobacteriales</taxon>
        <taxon>Sphingobacteriaceae</taxon>
        <taxon>Pedobacter</taxon>
    </lineage>
</organism>
<dbReference type="SUPFAM" id="SSF88946">
    <property type="entry name" value="Sigma2 domain of RNA polymerase sigma factors"/>
    <property type="match status" value="1"/>
</dbReference>
<keyword evidence="4" id="KW-0804">Transcription</keyword>
<dbReference type="Gene3D" id="1.10.1740.10">
    <property type="match status" value="1"/>
</dbReference>
<dbReference type="GO" id="GO:0003677">
    <property type="term" value="F:DNA binding"/>
    <property type="evidence" value="ECO:0007669"/>
    <property type="project" value="InterPro"/>
</dbReference>
<dbReference type="RefSeq" id="WP_133577008.1">
    <property type="nucleotide sequence ID" value="NZ_SNYC01000005.1"/>
</dbReference>
<dbReference type="InterPro" id="IPR014327">
    <property type="entry name" value="RNA_pol_sigma70_bacteroid"/>
</dbReference>